<dbReference type="EMBL" id="FZNQ01000021">
    <property type="protein sequence ID" value="SNR60901.1"/>
    <property type="molecule type" value="Genomic_DNA"/>
</dbReference>
<name>A0A238XQU3_HALVU</name>
<dbReference type="AlphaFoldDB" id="A0A238XQU3"/>
<proteinExistence type="predicted"/>
<evidence type="ECO:0000313" key="1">
    <source>
        <dbReference type="EMBL" id="SNR60901.1"/>
    </source>
</evidence>
<dbReference type="Proteomes" id="UP000198397">
    <property type="component" value="Unassembled WGS sequence"/>
</dbReference>
<evidence type="ECO:0000313" key="2">
    <source>
        <dbReference type="Proteomes" id="UP000198397"/>
    </source>
</evidence>
<organism evidence="1 2">
    <name type="scientific">Halorubrum vacuolatum</name>
    <name type="common">Natronobacterium vacuolatum</name>
    <dbReference type="NCBI Taxonomy" id="63740"/>
    <lineage>
        <taxon>Archaea</taxon>
        <taxon>Methanobacteriati</taxon>
        <taxon>Methanobacteriota</taxon>
        <taxon>Stenosarchaea group</taxon>
        <taxon>Halobacteria</taxon>
        <taxon>Halobacteriales</taxon>
        <taxon>Haloferacaceae</taxon>
        <taxon>Halorubrum</taxon>
    </lineage>
</organism>
<protein>
    <submittedName>
        <fullName evidence="1">Uncharacterized protein</fullName>
    </submittedName>
</protein>
<keyword evidence="2" id="KW-1185">Reference proteome</keyword>
<reference evidence="1 2" key="1">
    <citation type="submission" date="2017-06" db="EMBL/GenBank/DDBJ databases">
        <authorList>
            <person name="Kim H.J."/>
            <person name="Triplett B.A."/>
        </authorList>
    </citation>
    <scope>NUCLEOTIDE SEQUENCE [LARGE SCALE GENOMIC DNA]</scope>
    <source>
        <strain evidence="1 2">DSM 8800</strain>
    </source>
</reference>
<gene>
    <name evidence="1" type="ORF">SAMN06264855_12116</name>
</gene>
<accession>A0A238XQU3</accession>
<sequence length="77" mass="9094">MMTTVQVARDQNAVYINGHDSVWYGDCDATTSERRYPLRVLVTAKWAILTVVWGYDARHRRYQNVPTMHILYYRNVS</sequence>